<comment type="caution">
    <text evidence="3">The sequence shown here is derived from an EMBL/GenBank/DDBJ whole genome shotgun (WGS) entry which is preliminary data.</text>
</comment>
<evidence type="ECO:0008006" key="5">
    <source>
        <dbReference type="Google" id="ProtNLM"/>
    </source>
</evidence>
<evidence type="ECO:0000256" key="2">
    <source>
        <dbReference type="SAM" id="Phobius"/>
    </source>
</evidence>
<evidence type="ECO:0000313" key="3">
    <source>
        <dbReference type="EMBL" id="MCG0069365.1"/>
    </source>
</evidence>
<feature type="compositionally biased region" description="Low complexity" evidence="1">
    <location>
        <begin position="425"/>
        <end position="443"/>
    </location>
</feature>
<evidence type="ECO:0000256" key="1">
    <source>
        <dbReference type="SAM" id="MobiDB-lite"/>
    </source>
</evidence>
<feature type="transmembrane region" description="Helical" evidence="2">
    <location>
        <begin position="235"/>
        <end position="253"/>
    </location>
</feature>
<feature type="transmembrane region" description="Helical" evidence="2">
    <location>
        <begin position="208"/>
        <end position="229"/>
    </location>
</feature>
<dbReference type="EMBL" id="JAKKZF010000328">
    <property type="protein sequence ID" value="MCG0069365.1"/>
    <property type="molecule type" value="Genomic_DNA"/>
</dbReference>
<keyword evidence="2" id="KW-0812">Transmembrane</keyword>
<reference evidence="3 4" key="1">
    <citation type="submission" date="2022-01" db="EMBL/GenBank/DDBJ databases">
        <title>Draft Genome Sequences of Seven Type Strains of the Genus Streptomyces.</title>
        <authorList>
            <person name="Aziz S."/>
            <person name="Coretto E."/>
            <person name="Chronakova A."/>
            <person name="Sproer C."/>
            <person name="Huber K."/>
            <person name="Nouioui I."/>
            <person name="Gross H."/>
        </authorList>
    </citation>
    <scope>NUCLEOTIDE SEQUENCE [LARGE SCALE GENOMIC DNA]</scope>
    <source>
        <strain evidence="3 4">DSM 41685</strain>
    </source>
</reference>
<name>A0ABS9JUY7_9ACTN</name>
<feature type="transmembrane region" description="Helical" evidence="2">
    <location>
        <begin position="289"/>
        <end position="308"/>
    </location>
</feature>
<dbReference type="Proteomes" id="UP001299012">
    <property type="component" value="Unassembled WGS sequence"/>
</dbReference>
<keyword evidence="2" id="KW-0472">Membrane</keyword>
<feature type="transmembrane region" description="Helical" evidence="2">
    <location>
        <begin position="150"/>
        <end position="171"/>
    </location>
</feature>
<feature type="compositionally biased region" description="Pro residues" evidence="1">
    <location>
        <begin position="444"/>
        <end position="455"/>
    </location>
</feature>
<keyword evidence="4" id="KW-1185">Reference proteome</keyword>
<feature type="region of interest" description="Disordered" evidence="1">
    <location>
        <begin position="409"/>
        <end position="469"/>
    </location>
</feature>
<feature type="transmembrane region" description="Helical" evidence="2">
    <location>
        <begin position="265"/>
        <end position="283"/>
    </location>
</feature>
<accession>A0ABS9JUY7</accession>
<proteinExistence type="predicted"/>
<feature type="compositionally biased region" description="Gly residues" evidence="1">
    <location>
        <begin position="456"/>
        <end position="469"/>
    </location>
</feature>
<feature type="transmembrane region" description="Helical" evidence="2">
    <location>
        <begin position="114"/>
        <end position="138"/>
    </location>
</feature>
<keyword evidence="2" id="KW-1133">Transmembrane helix</keyword>
<evidence type="ECO:0000313" key="4">
    <source>
        <dbReference type="Proteomes" id="UP001299012"/>
    </source>
</evidence>
<gene>
    <name evidence="3" type="ORF">L0F81_39930</name>
</gene>
<protein>
    <recommendedName>
        <fullName evidence="5">Integral membrane protein</fullName>
    </recommendedName>
</protein>
<organism evidence="3 4">
    <name type="scientific">Streptomyces tricolor</name>
    <dbReference type="NCBI Taxonomy" id="68277"/>
    <lineage>
        <taxon>Bacteria</taxon>
        <taxon>Bacillati</taxon>
        <taxon>Actinomycetota</taxon>
        <taxon>Actinomycetes</taxon>
        <taxon>Kitasatosporales</taxon>
        <taxon>Streptomycetaceae</taxon>
        <taxon>Streptomyces</taxon>
        <taxon>Streptomyces violaceoruber group</taxon>
    </lineage>
</organism>
<sequence length="469" mass="49249">MGLGNLQHRLVVAADKASDGCSKLAPPAQKYCREKSDDDPCKAIKGAAHKYCEKWSNGNGDSGGTERPGGGITDGASDHVKDLANWLIEKIESLVASGKTWAPKESGDAVFSPFLWLGQHLAIAIFMCVVAVCALSAWQGAPRLKQMGHSTGWTLVAVAGMASVPGFVFALNRAVSEGFKAAFDSNEGTLFAAIKDDLQKGADSGNPLAILIIIAALCVALGFAVLVYMTRNPGILLFVCLSPLVLASLARGGDTEAVQAWAQRLLGLIFAPFALLLVSPFVAMFKGSLVMDAVLLIAADVLMLRMIFHGVPYFGPRMARAARSMVESRTSNPLVRRAVRVGVPDFYEQENTPRGPRLLPTPGRAMGKDADVLFAAYGARPRPRPGRLSTESAVSQINTDAARTQRLMEARRQARAANQPAGSGRAPATNPSAAPAPRRAPSTPTSPPSSPPPPRSGGGPGGGPATPTP</sequence>
<feature type="region of interest" description="Disordered" evidence="1">
    <location>
        <begin position="378"/>
        <end position="397"/>
    </location>
</feature>
<dbReference type="RefSeq" id="WP_158103091.1">
    <property type="nucleotide sequence ID" value="NZ_JAKKZF010000328.1"/>
</dbReference>